<dbReference type="Proteomes" id="UP000193144">
    <property type="component" value="Unassembled WGS sequence"/>
</dbReference>
<keyword evidence="6" id="KW-0472">Membrane</keyword>
<keyword evidence="3 4" id="KW-0408">Iron</keyword>
<dbReference type="GO" id="GO:0004497">
    <property type="term" value="F:monooxygenase activity"/>
    <property type="evidence" value="ECO:0007669"/>
    <property type="project" value="UniProtKB-KW"/>
</dbReference>
<dbReference type="SUPFAM" id="SSF48264">
    <property type="entry name" value="Cytochrome P450"/>
    <property type="match status" value="1"/>
</dbReference>
<dbReference type="InterPro" id="IPR017972">
    <property type="entry name" value="Cyt_P450_CS"/>
</dbReference>
<accession>A0A1Y2A953</accession>
<dbReference type="InterPro" id="IPR001128">
    <property type="entry name" value="Cyt_P450"/>
</dbReference>
<feature type="binding site" description="axial binding residue" evidence="4">
    <location>
        <position position="454"/>
    </location>
    <ligand>
        <name>heme</name>
        <dbReference type="ChEBI" id="CHEBI:30413"/>
    </ligand>
    <ligandPart>
        <name>Fe</name>
        <dbReference type="ChEBI" id="CHEBI:18248"/>
    </ligandPart>
</feature>
<dbReference type="PANTHER" id="PTHR24305:SF226">
    <property type="entry name" value="CYTOCHROME P450 MONOOXYGENASE"/>
    <property type="match status" value="1"/>
</dbReference>
<dbReference type="CDD" id="cd11061">
    <property type="entry name" value="CYP67-like"/>
    <property type="match status" value="1"/>
</dbReference>
<sequence>MGKMEALSVQDLSFSGGLKLVVYLFALRCALVYTYRWFFSPLSRFSGPFLAKFSDWPLAYHSVRGNLHLRALETHERYGPVVRVGPNKVSFSTETALHTIFTSKSVQKHKGYQAFVTIPGVYSSFTVIDKDVHRFKRKIINQGLSEQRMRDAEPAMNKLINRFINIIAKACKTDQWSPNFNMTDSCKYLGVDVMAQFGFGQSFNLQESEENRFFPEAAKLMNLIVGVYYNFTDLAKAKLHVIFAKRALALRDKIRPLMQKIVSERIAVGKNAYQDLFNFVLEAKDPETGKGFALPELWMEAQLLLIAGSDTSATTMAALLFYLSRYPDCHRKLADEIRGAFEDVDDIHSGKAMSECIYLRACIDEALRMSGPAAGIGWREVSPGTGGIIIDGHHIPEGFEVGLSSYVIHHNESFFPEPFTFKPERWIVSPENPKEQVERSRRAFAPFSLGPRGCAGRAMAYMEISNVIAKTVWCFDFEPSKGEVGKIGEGKPNGERGRRRPKEFQTYEHLTSSHDGPYLRFRLRHGFSGNLST</sequence>
<dbReference type="InterPro" id="IPR036396">
    <property type="entry name" value="Cyt_P450_sf"/>
</dbReference>
<evidence type="ECO:0000256" key="6">
    <source>
        <dbReference type="SAM" id="Phobius"/>
    </source>
</evidence>
<dbReference type="PANTHER" id="PTHR24305">
    <property type="entry name" value="CYTOCHROME P450"/>
    <property type="match status" value="1"/>
</dbReference>
<keyword evidence="6" id="KW-0812">Transmembrane</keyword>
<dbReference type="InterPro" id="IPR002401">
    <property type="entry name" value="Cyt_P450_E_grp-I"/>
</dbReference>
<dbReference type="GO" id="GO:0016705">
    <property type="term" value="F:oxidoreductase activity, acting on paired donors, with incorporation or reduction of molecular oxygen"/>
    <property type="evidence" value="ECO:0007669"/>
    <property type="project" value="InterPro"/>
</dbReference>
<reference evidence="7 8" key="1">
    <citation type="submission" date="2016-07" db="EMBL/GenBank/DDBJ databases">
        <title>Pervasive Adenine N6-methylation of Active Genes in Fungi.</title>
        <authorList>
            <consortium name="DOE Joint Genome Institute"/>
            <person name="Mondo S.J."/>
            <person name="Dannebaum R.O."/>
            <person name="Kuo R.C."/>
            <person name="Labutti K."/>
            <person name="Haridas S."/>
            <person name="Kuo A."/>
            <person name="Salamov A."/>
            <person name="Ahrendt S.R."/>
            <person name="Lipzen A."/>
            <person name="Sullivan W."/>
            <person name="Andreopoulos W.B."/>
            <person name="Clum A."/>
            <person name="Lindquist E."/>
            <person name="Daum C."/>
            <person name="Ramamoorthy G.K."/>
            <person name="Gryganskyi A."/>
            <person name="Culley D."/>
            <person name="Magnuson J.K."/>
            <person name="James T.Y."/>
            <person name="O'Malley M.A."/>
            <person name="Stajich J.E."/>
            <person name="Spatafora J.W."/>
            <person name="Visel A."/>
            <person name="Grigoriev I.V."/>
        </authorList>
    </citation>
    <scope>NUCLEOTIDE SEQUENCE [LARGE SCALE GENOMIC DNA]</scope>
    <source>
        <strain evidence="7 8">CBS 115471</strain>
    </source>
</reference>
<organism evidence="7 8">
    <name type="scientific">Clohesyomyces aquaticus</name>
    <dbReference type="NCBI Taxonomy" id="1231657"/>
    <lineage>
        <taxon>Eukaryota</taxon>
        <taxon>Fungi</taxon>
        <taxon>Dikarya</taxon>
        <taxon>Ascomycota</taxon>
        <taxon>Pezizomycotina</taxon>
        <taxon>Dothideomycetes</taxon>
        <taxon>Pleosporomycetidae</taxon>
        <taxon>Pleosporales</taxon>
        <taxon>Lindgomycetaceae</taxon>
        <taxon>Clohesyomyces</taxon>
    </lineage>
</organism>
<dbReference type="GO" id="GO:0005506">
    <property type="term" value="F:iron ion binding"/>
    <property type="evidence" value="ECO:0007669"/>
    <property type="project" value="InterPro"/>
</dbReference>
<evidence type="ECO:0000256" key="3">
    <source>
        <dbReference type="ARBA" id="ARBA00023004"/>
    </source>
</evidence>
<evidence type="ECO:0000256" key="1">
    <source>
        <dbReference type="ARBA" id="ARBA00001971"/>
    </source>
</evidence>
<dbReference type="OrthoDB" id="1470350at2759"/>
<keyword evidence="5" id="KW-0560">Oxidoreductase</keyword>
<dbReference type="Pfam" id="PF00067">
    <property type="entry name" value="p450"/>
    <property type="match status" value="1"/>
</dbReference>
<name>A0A1Y2A953_9PLEO</name>
<comment type="similarity">
    <text evidence="5">Belongs to the cytochrome P450 family.</text>
</comment>
<keyword evidence="6" id="KW-1133">Transmembrane helix</keyword>
<dbReference type="EMBL" id="MCFA01000004">
    <property type="protein sequence ID" value="ORY19062.1"/>
    <property type="molecule type" value="Genomic_DNA"/>
</dbReference>
<evidence type="ECO:0000256" key="4">
    <source>
        <dbReference type="PIRSR" id="PIRSR602401-1"/>
    </source>
</evidence>
<dbReference type="PRINTS" id="PR00385">
    <property type="entry name" value="P450"/>
</dbReference>
<keyword evidence="8" id="KW-1185">Reference proteome</keyword>
<keyword evidence="5" id="KW-0503">Monooxygenase</keyword>
<gene>
    <name evidence="7" type="ORF">BCR34DRAFT_553217</name>
</gene>
<comment type="caution">
    <text evidence="7">The sequence shown here is derived from an EMBL/GenBank/DDBJ whole genome shotgun (WGS) entry which is preliminary data.</text>
</comment>
<evidence type="ECO:0000256" key="2">
    <source>
        <dbReference type="ARBA" id="ARBA00022723"/>
    </source>
</evidence>
<keyword evidence="4 5" id="KW-0349">Heme</keyword>
<dbReference type="Gene3D" id="1.10.630.10">
    <property type="entry name" value="Cytochrome P450"/>
    <property type="match status" value="1"/>
</dbReference>
<evidence type="ECO:0000256" key="5">
    <source>
        <dbReference type="RuleBase" id="RU000461"/>
    </source>
</evidence>
<dbReference type="AlphaFoldDB" id="A0A1Y2A953"/>
<evidence type="ECO:0000313" key="7">
    <source>
        <dbReference type="EMBL" id="ORY19062.1"/>
    </source>
</evidence>
<evidence type="ECO:0000313" key="8">
    <source>
        <dbReference type="Proteomes" id="UP000193144"/>
    </source>
</evidence>
<dbReference type="STRING" id="1231657.A0A1Y2A953"/>
<protein>
    <submittedName>
        <fullName evidence="7">Cytochrome P450</fullName>
    </submittedName>
</protein>
<dbReference type="PROSITE" id="PS00086">
    <property type="entry name" value="CYTOCHROME_P450"/>
    <property type="match status" value="1"/>
</dbReference>
<proteinExistence type="inferred from homology"/>
<comment type="cofactor">
    <cofactor evidence="1 4">
        <name>heme</name>
        <dbReference type="ChEBI" id="CHEBI:30413"/>
    </cofactor>
</comment>
<dbReference type="GO" id="GO:0020037">
    <property type="term" value="F:heme binding"/>
    <property type="evidence" value="ECO:0007669"/>
    <property type="project" value="InterPro"/>
</dbReference>
<feature type="transmembrane region" description="Helical" evidence="6">
    <location>
        <begin position="20"/>
        <end position="39"/>
    </location>
</feature>
<dbReference type="InterPro" id="IPR050121">
    <property type="entry name" value="Cytochrome_P450_monoxygenase"/>
</dbReference>
<keyword evidence="2 4" id="KW-0479">Metal-binding</keyword>
<dbReference type="PRINTS" id="PR00463">
    <property type="entry name" value="EP450I"/>
</dbReference>